<dbReference type="SUPFAM" id="SSF46689">
    <property type="entry name" value="Homeodomain-like"/>
    <property type="match status" value="1"/>
</dbReference>
<evidence type="ECO:0000256" key="2">
    <source>
        <dbReference type="ARBA" id="ARBA00023125"/>
    </source>
</evidence>
<keyword evidence="2 3" id="KW-0238">DNA-binding</keyword>
<dbReference type="PRINTS" id="PR00455">
    <property type="entry name" value="HTHTETR"/>
</dbReference>
<proteinExistence type="predicted"/>
<protein>
    <recommendedName>
        <fullName evidence="4">HTH tetR-type domain-containing protein</fullName>
    </recommendedName>
</protein>
<dbReference type="Gene3D" id="1.10.357.10">
    <property type="entry name" value="Tetracycline Repressor, domain 2"/>
    <property type="match status" value="1"/>
</dbReference>
<keyword evidence="1" id="KW-0678">Repressor</keyword>
<gene>
    <name evidence="5" type="ORF">AN957_06895</name>
</gene>
<dbReference type="AlphaFoldDB" id="A0A0Q3SG57"/>
<dbReference type="STRING" id="1637975.AN957_06895"/>
<dbReference type="PANTHER" id="PTHR43479:SF11">
    <property type="entry name" value="ACREF_ENVCD OPERON REPRESSOR-RELATED"/>
    <property type="match status" value="1"/>
</dbReference>
<organism evidence="5 6">
    <name type="scientific">Cytobacillus solani</name>
    <dbReference type="NCBI Taxonomy" id="1637975"/>
    <lineage>
        <taxon>Bacteria</taxon>
        <taxon>Bacillati</taxon>
        <taxon>Bacillota</taxon>
        <taxon>Bacilli</taxon>
        <taxon>Bacillales</taxon>
        <taxon>Bacillaceae</taxon>
        <taxon>Cytobacillus</taxon>
    </lineage>
</organism>
<accession>A0A0Q3SG57</accession>
<dbReference type="InterPro" id="IPR050624">
    <property type="entry name" value="HTH-type_Tx_Regulator"/>
</dbReference>
<dbReference type="PANTHER" id="PTHR43479">
    <property type="entry name" value="ACREF/ENVCD OPERON REPRESSOR-RELATED"/>
    <property type="match status" value="1"/>
</dbReference>
<dbReference type="SUPFAM" id="SSF48498">
    <property type="entry name" value="Tetracyclin repressor-like, C-terminal domain"/>
    <property type="match status" value="1"/>
</dbReference>
<dbReference type="Proteomes" id="UP000050996">
    <property type="component" value="Unassembled WGS sequence"/>
</dbReference>
<dbReference type="PATRIC" id="fig|1637975.4.peg.1088"/>
<dbReference type="GO" id="GO:0003677">
    <property type="term" value="F:DNA binding"/>
    <property type="evidence" value="ECO:0007669"/>
    <property type="project" value="UniProtKB-UniRule"/>
</dbReference>
<dbReference type="EMBL" id="LJIX01000006">
    <property type="protein sequence ID" value="KQL18332.1"/>
    <property type="molecule type" value="Genomic_DNA"/>
</dbReference>
<dbReference type="InterPro" id="IPR001647">
    <property type="entry name" value="HTH_TetR"/>
</dbReference>
<dbReference type="RefSeq" id="WP_056683037.1">
    <property type="nucleotide sequence ID" value="NZ_LJIX01000006.1"/>
</dbReference>
<dbReference type="InterPro" id="IPR009057">
    <property type="entry name" value="Homeodomain-like_sf"/>
</dbReference>
<dbReference type="Pfam" id="PF00440">
    <property type="entry name" value="TetR_N"/>
    <property type="match status" value="1"/>
</dbReference>
<dbReference type="InterPro" id="IPR036271">
    <property type="entry name" value="Tet_transcr_reg_TetR-rel_C_sf"/>
</dbReference>
<evidence type="ECO:0000256" key="1">
    <source>
        <dbReference type="ARBA" id="ARBA00022491"/>
    </source>
</evidence>
<evidence type="ECO:0000313" key="5">
    <source>
        <dbReference type="EMBL" id="KQL18332.1"/>
    </source>
</evidence>
<feature type="DNA-binding region" description="H-T-H motif" evidence="3">
    <location>
        <begin position="34"/>
        <end position="53"/>
    </location>
</feature>
<dbReference type="PROSITE" id="PS50977">
    <property type="entry name" value="HTH_TETR_2"/>
    <property type="match status" value="1"/>
</dbReference>
<comment type="caution">
    <text evidence="5">The sequence shown here is derived from an EMBL/GenBank/DDBJ whole genome shotgun (WGS) entry which is preliminary data.</text>
</comment>
<evidence type="ECO:0000259" key="4">
    <source>
        <dbReference type="PROSITE" id="PS50977"/>
    </source>
</evidence>
<sequence>MPTPTFFNLSENKKILIIESAVDEFFEKGYEKMSIAKMIDKAKIPRGSFYQYFEDKQDLYTFIIINIIGSKKHSYFENSNIDEMNFLDIIKELFVSGINFYKDEPKLASIATEFLNIKDRELKRNILGDSQKVGHVFLKNLIEDRKRLGEISKEIDTEMLIYFINTINSSFVEYFIEHKNLSIENNGLIKYLDKMLFLLNNGLQSNK</sequence>
<reference evidence="5 6" key="1">
    <citation type="submission" date="2015-09" db="EMBL/GenBank/DDBJ databases">
        <title>Genome sequencing project for genomic taxonomy and phylogenomics of Bacillus-like bacteria.</title>
        <authorList>
            <person name="Liu B."/>
            <person name="Wang J."/>
            <person name="Zhu Y."/>
            <person name="Liu G."/>
            <person name="Chen Q."/>
            <person name="Chen Z."/>
            <person name="Lan J."/>
            <person name="Che J."/>
            <person name="Ge C."/>
            <person name="Shi H."/>
            <person name="Pan Z."/>
            <person name="Liu X."/>
        </authorList>
    </citation>
    <scope>NUCLEOTIDE SEQUENCE [LARGE SCALE GENOMIC DNA]</scope>
    <source>
        <strain evidence="5 6">FJAT-18043</strain>
    </source>
</reference>
<evidence type="ECO:0000313" key="6">
    <source>
        <dbReference type="Proteomes" id="UP000050996"/>
    </source>
</evidence>
<name>A0A0Q3SG57_9BACI</name>
<evidence type="ECO:0000256" key="3">
    <source>
        <dbReference type="PROSITE-ProRule" id="PRU00335"/>
    </source>
</evidence>
<feature type="domain" description="HTH tetR-type" evidence="4">
    <location>
        <begin position="11"/>
        <end position="71"/>
    </location>
</feature>
<keyword evidence="6" id="KW-1185">Reference proteome</keyword>